<dbReference type="GO" id="GO:0042597">
    <property type="term" value="C:periplasmic space"/>
    <property type="evidence" value="ECO:0007669"/>
    <property type="project" value="UniProtKB-SubCell"/>
</dbReference>
<proteinExistence type="inferred from homology"/>
<dbReference type="Gene3D" id="2.30.30.760">
    <property type="match status" value="1"/>
</dbReference>
<dbReference type="RefSeq" id="WP_169159810.1">
    <property type="nucleotide sequence ID" value="NZ_JABBFW010000004.1"/>
</dbReference>
<keyword evidence="6" id="KW-0966">Cell projection</keyword>
<keyword evidence="6" id="KW-0969">Cilium</keyword>
<dbReference type="GO" id="GO:0044780">
    <property type="term" value="P:bacterial-type flagellum assembly"/>
    <property type="evidence" value="ECO:0007669"/>
    <property type="project" value="InterPro"/>
</dbReference>
<evidence type="ECO:0000256" key="4">
    <source>
        <dbReference type="RuleBase" id="RU362063"/>
    </source>
</evidence>
<dbReference type="InterPro" id="IPR013974">
    <property type="entry name" value="SAF"/>
</dbReference>
<dbReference type="Pfam" id="PF17656">
    <property type="entry name" value="ChapFlgA_N"/>
    <property type="match status" value="1"/>
</dbReference>
<evidence type="ECO:0000256" key="1">
    <source>
        <dbReference type="ARBA" id="ARBA00004418"/>
    </source>
</evidence>
<reference evidence="6 7" key="1">
    <citation type="submission" date="2020-04" db="EMBL/GenBank/DDBJ databases">
        <title>Azohydromonas sp. isolated from soil.</title>
        <authorList>
            <person name="Dahal R.H."/>
        </authorList>
    </citation>
    <scope>NUCLEOTIDE SEQUENCE [LARGE SCALE GENOMIC DNA]</scope>
    <source>
        <strain evidence="6 7">G-1-1-14</strain>
    </source>
</reference>
<protein>
    <recommendedName>
        <fullName evidence="4">Flagella basal body P-ring formation protein FlgA</fullName>
    </recommendedName>
</protein>
<evidence type="ECO:0000313" key="7">
    <source>
        <dbReference type="Proteomes" id="UP000574067"/>
    </source>
</evidence>
<dbReference type="EMBL" id="JABBFW010000004">
    <property type="protein sequence ID" value="NML14902.1"/>
    <property type="molecule type" value="Genomic_DNA"/>
</dbReference>
<comment type="subcellular location">
    <subcellularLocation>
        <location evidence="1 4">Periplasm</location>
    </subcellularLocation>
</comment>
<accession>A0A848F685</accession>
<feature type="chain" id="PRO_5033107711" description="Flagella basal body P-ring formation protein FlgA" evidence="4">
    <location>
        <begin position="21"/>
        <end position="240"/>
    </location>
</feature>
<sequence>MLRPLLLVAFGLSAAAGAWAQVPAPATASVLDPALLERVRGLAQQGAQAGAAEVPGARVVVELGTLDPRLRLAPCAQVQPYLPNGQRMWGRARIGLRCTQGAAWNVFLPVSVKVFMPSLVLTQSLPAGTLLDATHLGSEEVDVAAGSSPAVTRAEQALGRTLTRAMGAGDALRRADLRARQWFAAGDTVRVVAQGDGYSVSGEAQAMGPGLEGQAVRLRTDSGRIVSAMPVAPRQAEVTP</sequence>
<dbReference type="Proteomes" id="UP000574067">
    <property type="component" value="Unassembled WGS sequence"/>
</dbReference>
<keyword evidence="7" id="KW-1185">Reference proteome</keyword>
<name>A0A848F685_9BURK</name>
<dbReference type="SMART" id="SM00858">
    <property type="entry name" value="SAF"/>
    <property type="match status" value="1"/>
</dbReference>
<dbReference type="Gene3D" id="3.90.1210.10">
    <property type="entry name" value="Antifreeze-like/N-acetylneuraminic acid synthase C-terminal domain"/>
    <property type="match status" value="1"/>
</dbReference>
<keyword evidence="4" id="KW-1005">Bacterial flagellum biogenesis</keyword>
<feature type="domain" description="SAF" evidence="5">
    <location>
        <begin position="116"/>
        <end position="178"/>
    </location>
</feature>
<comment type="function">
    <text evidence="4">Involved in the assembly process of the P-ring formation. It may associate with FlgF on the rod constituting a structure essential for the P-ring assembly or may act as a modulator protein for the P-ring assembly.</text>
</comment>
<dbReference type="Pfam" id="PF13144">
    <property type="entry name" value="ChapFlgA"/>
    <property type="match status" value="1"/>
</dbReference>
<dbReference type="InterPro" id="IPR039246">
    <property type="entry name" value="Flagellar_FlgA"/>
</dbReference>
<keyword evidence="6" id="KW-0282">Flagellum</keyword>
<dbReference type="PANTHER" id="PTHR36307">
    <property type="entry name" value="FLAGELLA BASAL BODY P-RING FORMATION PROTEIN FLGA"/>
    <property type="match status" value="1"/>
</dbReference>
<evidence type="ECO:0000256" key="3">
    <source>
        <dbReference type="ARBA" id="ARBA00022764"/>
    </source>
</evidence>
<feature type="signal peptide" evidence="4">
    <location>
        <begin position="1"/>
        <end position="20"/>
    </location>
</feature>
<dbReference type="CDD" id="cd11614">
    <property type="entry name" value="SAF_CpaB_FlgA_like"/>
    <property type="match status" value="1"/>
</dbReference>
<dbReference type="InterPro" id="IPR041231">
    <property type="entry name" value="FlgA_N"/>
</dbReference>
<evidence type="ECO:0000256" key="2">
    <source>
        <dbReference type="ARBA" id="ARBA00022729"/>
    </source>
</evidence>
<evidence type="ECO:0000313" key="6">
    <source>
        <dbReference type="EMBL" id="NML14902.1"/>
    </source>
</evidence>
<dbReference type="NCBIfam" id="TIGR03170">
    <property type="entry name" value="flgA_cterm"/>
    <property type="match status" value="1"/>
</dbReference>
<dbReference type="InterPro" id="IPR017585">
    <property type="entry name" value="SAF_FlgA"/>
</dbReference>
<dbReference type="PANTHER" id="PTHR36307:SF1">
    <property type="entry name" value="FLAGELLA BASAL BODY P-RING FORMATION PROTEIN FLGA"/>
    <property type="match status" value="1"/>
</dbReference>
<comment type="caution">
    <text evidence="6">The sequence shown here is derived from an EMBL/GenBank/DDBJ whole genome shotgun (WGS) entry which is preliminary data.</text>
</comment>
<dbReference type="AlphaFoldDB" id="A0A848F685"/>
<keyword evidence="2 4" id="KW-0732">Signal</keyword>
<organism evidence="6 7">
    <name type="scientific">Azohydromonas caseinilytica</name>
    <dbReference type="NCBI Taxonomy" id="2728836"/>
    <lineage>
        <taxon>Bacteria</taxon>
        <taxon>Pseudomonadati</taxon>
        <taxon>Pseudomonadota</taxon>
        <taxon>Betaproteobacteria</taxon>
        <taxon>Burkholderiales</taxon>
        <taxon>Sphaerotilaceae</taxon>
        <taxon>Azohydromonas</taxon>
    </lineage>
</organism>
<evidence type="ECO:0000259" key="5">
    <source>
        <dbReference type="SMART" id="SM00858"/>
    </source>
</evidence>
<keyword evidence="3 4" id="KW-0574">Periplasm</keyword>
<comment type="similarity">
    <text evidence="4">Belongs to the FlgA family.</text>
</comment>
<gene>
    <name evidence="6" type="primary">flgA</name>
    <name evidence="6" type="ORF">HHL10_07925</name>
</gene>